<reference evidence="2" key="1">
    <citation type="submission" date="2022-11" db="UniProtKB">
        <authorList>
            <consortium name="WormBaseParasite"/>
        </authorList>
    </citation>
    <scope>IDENTIFICATION</scope>
</reference>
<evidence type="ECO:0000313" key="1">
    <source>
        <dbReference type="Proteomes" id="UP000887579"/>
    </source>
</evidence>
<sequence length="125" mass="13716">MSDHSTRTVGPLEGPAPPDFITDTTASTTDQMQTRAQESIPLREGEPTTRIRFRLPMGQRITGIFNPSMTIVDHMRTFVVSADHAFAFNHFSFLAGFPPSKIDDEEGLTIGGAELNNSLVIVQLV</sequence>
<proteinExistence type="predicted"/>
<evidence type="ECO:0000313" key="2">
    <source>
        <dbReference type="WBParaSite" id="ES5_v2.g12811.t1"/>
    </source>
</evidence>
<dbReference type="Proteomes" id="UP000887579">
    <property type="component" value="Unplaced"/>
</dbReference>
<name>A0AC34F7E6_9BILA</name>
<organism evidence="1 2">
    <name type="scientific">Panagrolaimus sp. ES5</name>
    <dbReference type="NCBI Taxonomy" id="591445"/>
    <lineage>
        <taxon>Eukaryota</taxon>
        <taxon>Metazoa</taxon>
        <taxon>Ecdysozoa</taxon>
        <taxon>Nematoda</taxon>
        <taxon>Chromadorea</taxon>
        <taxon>Rhabditida</taxon>
        <taxon>Tylenchina</taxon>
        <taxon>Panagrolaimomorpha</taxon>
        <taxon>Panagrolaimoidea</taxon>
        <taxon>Panagrolaimidae</taxon>
        <taxon>Panagrolaimus</taxon>
    </lineage>
</organism>
<protein>
    <submittedName>
        <fullName evidence="2">UBX domain-containing protein</fullName>
    </submittedName>
</protein>
<dbReference type="WBParaSite" id="ES5_v2.g12811.t1">
    <property type="protein sequence ID" value="ES5_v2.g12811.t1"/>
    <property type="gene ID" value="ES5_v2.g12811"/>
</dbReference>
<accession>A0AC34F7E6</accession>